<evidence type="ECO:0000259" key="2">
    <source>
        <dbReference type="Pfam" id="PF00931"/>
    </source>
</evidence>
<dbReference type="GO" id="GO:0009116">
    <property type="term" value="P:nucleoside metabolic process"/>
    <property type="evidence" value="ECO:0007669"/>
    <property type="project" value="InterPro"/>
</dbReference>
<dbReference type="Gene3D" id="3.40.50.300">
    <property type="entry name" value="P-loop containing nucleotide triphosphate hydrolases"/>
    <property type="match status" value="1"/>
</dbReference>
<feature type="domain" description="DUF7779" evidence="3">
    <location>
        <begin position="617"/>
        <end position="700"/>
    </location>
</feature>
<feature type="domain" description="NB-ARC" evidence="2">
    <location>
        <begin position="377"/>
        <end position="532"/>
    </location>
</feature>
<evidence type="ECO:0000256" key="1">
    <source>
        <dbReference type="PROSITE-ProRule" id="PRU00708"/>
    </source>
</evidence>
<dbReference type="InterPro" id="IPR027417">
    <property type="entry name" value="P-loop_NTPase"/>
</dbReference>
<dbReference type="Proteomes" id="UP000654918">
    <property type="component" value="Unassembled WGS sequence"/>
</dbReference>
<keyword evidence="5" id="KW-1185">Reference proteome</keyword>
<dbReference type="PANTHER" id="PTHR46082:SF11">
    <property type="entry name" value="AAA+ ATPASE DOMAIN-CONTAINING PROTEIN-RELATED"/>
    <property type="match status" value="1"/>
</dbReference>
<name>A0A8H6JKW0_9PEZI</name>
<dbReference type="PROSITE" id="PS51375">
    <property type="entry name" value="PPR"/>
    <property type="match status" value="1"/>
</dbReference>
<dbReference type="EMBL" id="WIGO01000372">
    <property type="protein sequence ID" value="KAF6814777.1"/>
    <property type="molecule type" value="Genomic_DNA"/>
</dbReference>
<protein>
    <submittedName>
        <fullName evidence="4">Kinesin light chain 5</fullName>
    </submittedName>
</protein>
<evidence type="ECO:0000259" key="3">
    <source>
        <dbReference type="Pfam" id="PF25000"/>
    </source>
</evidence>
<dbReference type="Pfam" id="PF13424">
    <property type="entry name" value="TPR_12"/>
    <property type="match status" value="1"/>
</dbReference>
<dbReference type="GO" id="GO:0043531">
    <property type="term" value="F:ADP binding"/>
    <property type="evidence" value="ECO:0007669"/>
    <property type="project" value="InterPro"/>
</dbReference>
<sequence length="914" mass="103275">MSDPQAYTVGWICAIPTELAAARTFLETQHPAPESVAQNDNNSYTLGTIGRHNVVIAVMPKKEYGIAAAAIVARDLAHSFPNIRIGLMVGVGGGVPSQQHDIRLGDVVVGTRDAGKGGVVQYDYGKAIQNQAFVETGSLNQPPPVLLNAVAALETEYMMQGPELDSKVEKALTPWKRLQKTHSRPPASTDRLCKPDFTHPLDSSAPCSQTCHANNANMVSRVERGEHEDNPAIHYGLIGSANQVIKNAEIRDKLSAEKGILCFEMEAAGLVNHFPCLVIRGICDYSDSHKNKEWQGFAAMVAAAYAKDLLHQIAPTSIKAEKPIGEGVRDLKLSKAEDLSTARNPHFVVPFPSDPHFVSRPDIWAWIEMQYSGPESRFALVGLGGFGKSQMAIQFAHRLHATSPKTSVFWVRGSTRATFEESYRSIADVLALPRRHDSDLNVLVLVRDWLQREDVSPWLMVIDNADDIQMLFSKNDNETYLSYLPKRENSKILITSRSWDAADKLTGNGRMIFRVPIMEEAQALQLFQTKIGRDVNEAASLRLINTLDYVPLAVNQAAAYIYKRSPRVTIESYLEEFRNSEERKGTLLRRDTGDIRRYEGVSNSVVVTWQVTFEQIKREQPRAASLLSLMSHFHAQNIPDYMLYNYNSSNRGMESDDEYEETRDEDFEDDLDVLRGYSLVTMTAAPGLLEMHSLVQFCTKVWISKFGSPGPWKTLFLQSASQHFPSGVFETWQQCQTLMPHIQPLLDKQPSEERDQLEWSQEHPSTLTSMNNMASTFSKQGRWKEAEELFVRVMEMNKRVLGEEHPWTLTSMGNLASTYRNQGRWKEAEELFVRVMETWKRVLGEEHPDTLTSMNNMASTYMNQGRWKEAEKLFVWVMETRKRVLGEEHPDTLTSMGNLASTYMNQGRWKEAEK</sequence>
<dbReference type="Pfam" id="PF25000">
    <property type="entry name" value="DUF7779"/>
    <property type="match status" value="1"/>
</dbReference>
<feature type="non-terminal residue" evidence="4">
    <location>
        <position position="1"/>
    </location>
</feature>
<dbReference type="AlphaFoldDB" id="A0A8H6JKW0"/>
<evidence type="ECO:0000313" key="5">
    <source>
        <dbReference type="Proteomes" id="UP000654918"/>
    </source>
</evidence>
<dbReference type="InterPro" id="IPR002885">
    <property type="entry name" value="PPR_rpt"/>
</dbReference>
<dbReference type="GO" id="GO:0003824">
    <property type="term" value="F:catalytic activity"/>
    <property type="evidence" value="ECO:0007669"/>
    <property type="project" value="InterPro"/>
</dbReference>
<dbReference type="SUPFAM" id="SSF52540">
    <property type="entry name" value="P-loop containing nucleoside triphosphate hydrolases"/>
    <property type="match status" value="1"/>
</dbReference>
<dbReference type="InterPro" id="IPR002182">
    <property type="entry name" value="NB-ARC"/>
</dbReference>
<proteinExistence type="predicted"/>
<comment type="caution">
    <text evidence="4">The sequence shown here is derived from an EMBL/GenBank/DDBJ whole genome shotgun (WGS) entry which is preliminary data.</text>
</comment>
<gene>
    <name evidence="4" type="ORF">CPLU01_14302</name>
</gene>
<dbReference type="SMART" id="SM00028">
    <property type="entry name" value="TPR"/>
    <property type="match status" value="3"/>
</dbReference>
<dbReference type="Pfam" id="PF00931">
    <property type="entry name" value="NB-ARC"/>
    <property type="match status" value="1"/>
</dbReference>
<dbReference type="PRINTS" id="PR00381">
    <property type="entry name" value="KINESINLIGHT"/>
</dbReference>
<accession>A0A8H6JKW0</accession>
<dbReference type="InterPro" id="IPR019734">
    <property type="entry name" value="TPR_rpt"/>
</dbReference>
<feature type="repeat" description="PPR" evidence="1">
    <location>
        <begin position="766"/>
        <end position="800"/>
    </location>
</feature>
<dbReference type="SUPFAM" id="SSF48452">
    <property type="entry name" value="TPR-like"/>
    <property type="match status" value="2"/>
</dbReference>
<dbReference type="SUPFAM" id="SSF53167">
    <property type="entry name" value="Purine and uridine phosphorylases"/>
    <property type="match status" value="1"/>
</dbReference>
<dbReference type="InterPro" id="IPR011990">
    <property type="entry name" value="TPR-like_helical_dom_sf"/>
</dbReference>
<dbReference type="InterPro" id="IPR056681">
    <property type="entry name" value="DUF7779"/>
</dbReference>
<organism evidence="4 5">
    <name type="scientific">Colletotrichum plurivorum</name>
    <dbReference type="NCBI Taxonomy" id="2175906"/>
    <lineage>
        <taxon>Eukaryota</taxon>
        <taxon>Fungi</taxon>
        <taxon>Dikarya</taxon>
        <taxon>Ascomycota</taxon>
        <taxon>Pezizomycotina</taxon>
        <taxon>Sordariomycetes</taxon>
        <taxon>Hypocreomycetidae</taxon>
        <taxon>Glomerellales</taxon>
        <taxon>Glomerellaceae</taxon>
        <taxon>Colletotrichum</taxon>
        <taxon>Colletotrichum orchidearum species complex</taxon>
    </lineage>
</organism>
<dbReference type="Pfam" id="PF13374">
    <property type="entry name" value="TPR_10"/>
    <property type="match status" value="2"/>
</dbReference>
<dbReference type="InterPro" id="IPR053137">
    <property type="entry name" value="NLR-like"/>
</dbReference>
<evidence type="ECO:0000313" key="4">
    <source>
        <dbReference type="EMBL" id="KAF6814777.1"/>
    </source>
</evidence>
<reference evidence="4" key="1">
    <citation type="journal article" date="2020" name="Phytopathology">
        <title>Genome Sequence Resources of Colletotrichum truncatum, C. plurivorum, C. musicola, and C. sojae: Four Species Pathogenic to Soybean (Glycine max).</title>
        <authorList>
            <person name="Rogerio F."/>
            <person name="Boufleur T.R."/>
            <person name="Ciampi-Guillardi M."/>
            <person name="Sukno S.A."/>
            <person name="Thon M.R."/>
            <person name="Massola Junior N.S."/>
            <person name="Baroncelli R."/>
        </authorList>
    </citation>
    <scope>NUCLEOTIDE SEQUENCE</scope>
    <source>
        <strain evidence="4">LFN00145</strain>
    </source>
</reference>
<dbReference type="Gene3D" id="1.25.40.10">
    <property type="entry name" value="Tetratricopeptide repeat domain"/>
    <property type="match status" value="1"/>
</dbReference>
<dbReference type="Gene3D" id="3.40.50.1580">
    <property type="entry name" value="Nucleoside phosphorylase domain"/>
    <property type="match status" value="1"/>
</dbReference>
<dbReference type="PANTHER" id="PTHR46082">
    <property type="entry name" value="ATP/GTP-BINDING PROTEIN-RELATED"/>
    <property type="match status" value="1"/>
</dbReference>
<dbReference type="InterPro" id="IPR035994">
    <property type="entry name" value="Nucleoside_phosphorylase_sf"/>
</dbReference>